<sequence>MYVYSVSHRPSAPAGGPTATPIYDALYAEYVRSFRSLPGDRSGEENLRFSPFGKFPHEMRPSSLHAPAALPPARRGS</sequence>
<evidence type="ECO:0000313" key="2">
    <source>
        <dbReference type="EMBL" id="GHA11196.1"/>
    </source>
</evidence>
<feature type="region of interest" description="Disordered" evidence="1">
    <location>
        <begin position="41"/>
        <end position="77"/>
    </location>
</feature>
<comment type="caution">
    <text evidence="2">The sequence shown here is derived from an EMBL/GenBank/DDBJ whole genome shotgun (WGS) entry which is preliminary data.</text>
</comment>
<dbReference type="RefSeq" id="WP_190060438.1">
    <property type="nucleotide sequence ID" value="NZ_BMWH01000032.1"/>
</dbReference>
<reference evidence="2" key="1">
    <citation type="journal article" date="2014" name="Int. J. Syst. Evol. Microbiol.">
        <title>Complete genome sequence of Corynebacterium casei LMG S-19264T (=DSM 44701T), isolated from a smear-ripened cheese.</title>
        <authorList>
            <consortium name="US DOE Joint Genome Institute (JGI-PGF)"/>
            <person name="Walter F."/>
            <person name="Albersmeier A."/>
            <person name="Kalinowski J."/>
            <person name="Ruckert C."/>
        </authorList>
    </citation>
    <scope>NUCLEOTIDE SEQUENCE</scope>
    <source>
        <strain evidence="2">JCM 5016</strain>
    </source>
</reference>
<evidence type="ECO:0000313" key="3">
    <source>
        <dbReference type="Proteomes" id="UP000623010"/>
    </source>
</evidence>
<organism evidence="2 3">
    <name type="scientific">Streptomyces echinoruber</name>
    <dbReference type="NCBI Taxonomy" id="68898"/>
    <lineage>
        <taxon>Bacteria</taxon>
        <taxon>Bacillati</taxon>
        <taxon>Actinomycetota</taxon>
        <taxon>Actinomycetes</taxon>
        <taxon>Kitasatosporales</taxon>
        <taxon>Streptomycetaceae</taxon>
        <taxon>Streptomyces</taxon>
    </lineage>
</organism>
<protein>
    <submittedName>
        <fullName evidence="2">Uncharacterized protein</fullName>
    </submittedName>
</protein>
<keyword evidence="3" id="KW-1185">Reference proteome</keyword>
<proteinExistence type="predicted"/>
<reference evidence="2" key="2">
    <citation type="submission" date="2020-09" db="EMBL/GenBank/DDBJ databases">
        <authorList>
            <person name="Sun Q."/>
            <person name="Ohkuma M."/>
        </authorList>
    </citation>
    <scope>NUCLEOTIDE SEQUENCE</scope>
    <source>
        <strain evidence="2">JCM 5016</strain>
    </source>
</reference>
<feature type="compositionally biased region" description="Low complexity" evidence="1">
    <location>
        <begin position="61"/>
        <end position="77"/>
    </location>
</feature>
<dbReference type="AlphaFoldDB" id="A0A918VNE8"/>
<accession>A0A918VNE8</accession>
<dbReference type="EMBL" id="BMWH01000032">
    <property type="protein sequence ID" value="GHA11196.1"/>
    <property type="molecule type" value="Genomic_DNA"/>
</dbReference>
<name>A0A918VNE8_9ACTN</name>
<gene>
    <name evidence="2" type="ORF">GCM10010389_57870</name>
</gene>
<evidence type="ECO:0000256" key="1">
    <source>
        <dbReference type="SAM" id="MobiDB-lite"/>
    </source>
</evidence>
<dbReference type="Proteomes" id="UP000623010">
    <property type="component" value="Unassembled WGS sequence"/>
</dbReference>